<sequence>MKLSSSLTTTLALAAAVANGFPINRTPTQYHNVTELPPYHNPFMPGHHPKICPTMNPTVIKQYNATHMQFRNGTWAPHGNLTDCMTHSKTLQLPTPTPKMPLNVSTGLVVTTLTKPTASSKAPVPMNASTSHDVRILPMPTLTSSLTTKTSGTVNLPTLTNVPDLIHKAAVQDNTTSNATDPGLGDKSESSNDYGYLVPILIPGGIVLIILFYVIYNVEHNKKAINEDVRAEQARRDEAAIVATAELVRTERIEQEQVEGRYQPWRLPFSEAELARPALPPIHNLNQLRPPVQPSRHVQSPPPSYHTQEGSEQSQDEVFAVGSESDGEDEVTPRYRAGT</sequence>
<keyword evidence="3" id="KW-0732">Signal</keyword>
<keyword evidence="2" id="KW-0472">Membrane</keyword>
<keyword evidence="2" id="KW-1133">Transmembrane helix</keyword>
<proteinExistence type="predicted"/>
<keyword evidence="2" id="KW-0812">Transmembrane</keyword>
<name>A0A6A6RXN3_9PLEO</name>
<dbReference type="Proteomes" id="UP000799753">
    <property type="component" value="Unassembled WGS sequence"/>
</dbReference>
<evidence type="ECO:0008006" key="6">
    <source>
        <dbReference type="Google" id="ProtNLM"/>
    </source>
</evidence>
<feature type="region of interest" description="Disordered" evidence="1">
    <location>
        <begin position="282"/>
        <end position="339"/>
    </location>
</feature>
<dbReference type="EMBL" id="MU006786">
    <property type="protein sequence ID" value="KAF2639531.1"/>
    <property type="molecule type" value="Genomic_DNA"/>
</dbReference>
<gene>
    <name evidence="4" type="ORF">P280DRAFT_526965</name>
</gene>
<evidence type="ECO:0000313" key="4">
    <source>
        <dbReference type="EMBL" id="KAF2639531.1"/>
    </source>
</evidence>
<evidence type="ECO:0000313" key="5">
    <source>
        <dbReference type="Proteomes" id="UP000799753"/>
    </source>
</evidence>
<feature type="signal peptide" evidence="3">
    <location>
        <begin position="1"/>
        <end position="20"/>
    </location>
</feature>
<evidence type="ECO:0000256" key="1">
    <source>
        <dbReference type="SAM" id="MobiDB-lite"/>
    </source>
</evidence>
<organism evidence="4 5">
    <name type="scientific">Massarina eburnea CBS 473.64</name>
    <dbReference type="NCBI Taxonomy" id="1395130"/>
    <lineage>
        <taxon>Eukaryota</taxon>
        <taxon>Fungi</taxon>
        <taxon>Dikarya</taxon>
        <taxon>Ascomycota</taxon>
        <taxon>Pezizomycotina</taxon>
        <taxon>Dothideomycetes</taxon>
        <taxon>Pleosporomycetidae</taxon>
        <taxon>Pleosporales</taxon>
        <taxon>Massarineae</taxon>
        <taxon>Massarinaceae</taxon>
        <taxon>Massarina</taxon>
    </lineage>
</organism>
<reference evidence="4" key="1">
    <citation type="journal article" date="2020" name="Stud. Mycol.">
        <title>101 Dothideomycetes genomes: a test case for predicting lifestyles and emergence of pathogens.</title>
        <authorList>
            <person name="Haridas S."/>
            <person name="Albert R."/>
            <person name="Binder M."/>
            <person name="Bloem J."/>
            <person name="Labutti K."/>
            <person name="Salamov A."/>
            <person name="Andreopoulos B."/>
            <person name="Baker S."/>
            <person name="Barry K."/>
            <person name="Bills G."/>
            <person name="Bluhm B."/>
            <person name="Cannon C."/>
            <person name="Castanera R."/>
            <person name="Culley D."/>
            <person name="Daum C."/>
            <person name="Ezra D."/>
            <person name="Gonzalez J."/>
            <person name="Henrissat B."/>
            <person name="Kuo A."/>
            <person name="Liang C."/>
            <person name="Lipzen A."/>
            <person name="Lutzoni F."/>
            <person name="Magnuson J."/>
            <person name="Mondo S."/>
            <person name="Nolan M."/>
            <person name="Ohm R."/>
            <person name="Pangilinan J."/>
            <person name="Park H.-J."/>
            <person name="Ramirez L."/>
            <person name="Alfaro M."/>
            <person name="Sun H."/>
            <person name="Tritt A."/>
            <person name="Yoshinaga Y."/>
            <person name="Zwiers L.-H."/>
            <person name="Turgeon B."/>
            <person name="Goodwin S."/>
            <person name="Spatafora J."/>
            <person name="Crous P."/>
            <person name="Grigoriev I."/>
        </authorList>
    </citation>
    <scope>NUCLEOTIDE SEQUENCE</scope>
    <source>
        <strain evidence="4">CBS 473.64</strain>
    </source>
</reference>
<evidence type="ECO:0000256" key="3">
    <source>
        <dbReference type="SAM" id="SignalP"/>
    </source>
</evidence>
<feature type="chain" id="PRO_5025548217" description="Mid2 domain-containing protein" evidence="3">
    <location>
        <begin position="21"/>
        <end position="339"/>
    </location>
</feature>
<feature type="transmembrane region" description="Helical" evidence="2">
    <location>
        <begin position="194"/>
        <end position="216"/>
    </location>
</feature>
<protein>
    <recommendedName>
        <fullName evidence="6">Mid2 domain-containing protein</fullName>
    </recommendedName>
</protein>
<evidence type="ECO:0000256" key="2">
    <source>
        <dbReference type="SAM" id="Phobius"/>
    </source>
</evidence>
<dbReference type="AlphaFoldDB" id="A0A6A6RXN3"/>
<keyword evidence="5" id="KW-1185">Reference proteome</keyword>
<dbReference type="OrthoDB" id="10664076at2759"/>
<accession>A0A6A6RXN3</accession>